<evidence type="ECO:0000313" key="8">
    <source>
        <dbReference type="EMBL" id="SVA00200.1"/>
    </source>
</evidence>
<protein>
    <recommendedName>
        <fullName evidence="3">cysteine desulfurase</fullName>
        <ecNumber evidence="3">2.8.1.7</ecNumber>
    </recommendedName>
</protein>
<dbReference type="InterPro" id="IPR010970">
    <property type="entry name" value="Cys_dSase_SufS"/>
</dbReference>
<dbReference type="CDD" id="cd06453">
    <property type="entry name" value="SufS_like"/>
    <property type="match status" value="1"/>
</dbReference>
<dbReference type="InterPro" id="IPR020578">
    <property type="entry name" value="Aminotrans_V_PyrdxlP_BS"/>
</dbReference>
<dbReference type="AlphaFoldDB" id="A0A381S7Y1"/>
<evidence type="ECO:0000256" key="6">
    <source>
        <dbReference type="ARBA" id="ARBA00050776"/>
    </source>
</evidence>
<dbReference type="EC" id="2.8.1.7" evidence="3"/>
<evidence type="ECO:0000256" key="1">
    <source>
        <dbReference type="ARBA" id="ARBA00001933"/>
    </source>
</evidence>
<dbReference type="GO" id="GO:0030170">
    <property type="term" value="F:pyridoxal phosphate binding"/>
    <property type="evidence" value="ECO:0007669"/>
    <property type="project" value="InterPro"/>
</dbReference>
<comment type="catalytic activity">
    <reaction evidence="6">
        <text>(sulfur carrier)-H + L-cysteine = (sulfur carrier)-SH + L-alanine</text>
        <dbReference type="Rhea" id="RHEA:43892"/>
        <dbReference type="Rhea" id="RHEA-COMP:14737"/>
        <dbReference type="Rhea" id="RHEA-COMP:14739"/>
        <dbReference type="ChEBI" id="CHEBI:29917"/>
        <dbReference type="ChEBI" id="CHEBI:35235"/>
        <dbReference type="ChEBI" id="CHEBI:57972"/>
        <dbReference type="ChEBI" id="CHEBI:64428"/>
        <dbReference type="EC" id="2.8.1.7"/>
    </reaction>
</comment>
<comment type="similarity">
    <text evidence="2">Belongs to the class-V pyridoxal-phosphate-dependent aminotransferase family. Csd subfamily.</text>
</comment>
<name>A0A381S7Y1_9ZZZZ</name>
<proteinExistence type="inferred from homology"/>
<dbReference type="GO" id="GO:0006534">
    <property type="term" value="P:cysteine metabolic process"/>
    <property type="evidence" value="ECO:0007669"/>
    <property type="project" value="InterPro"/>
</dbReference>
<dbReference type="EMBL" id="UINC01002777">
    <property type="protein sequence ID" value="SVA00200.1"/>
    <property type="molecule type" value="Genomic_DNA"/>
</dbReference>
<dbReference type="PROSITE" id="PS00595">
    <property type="entry name" value="AA_TRANSFER_CLASS_5"/>
    <property type="match status" value="1"/>
</dbReference>
<comment type="cofactor">
    <cofactor evidence="1">
        <name>pyridoxal 5'-phosphate</name>
        <dbReference type="ChEBI" id="CHEBI:597326"/>
    </cofactor>
</comment>
<organism evidence="8">
    <name type="scientific">marine metagenome</name>
    <dbReference type="NCBI Taxonomy" id="408172"/>
    <lineage>
        <taxon>unclassified sequences</taxon>
        <taxon>metagenomes</taxon>
        <taxon>ecological metagenomes</taxon>
    </lineage>
</organism>
<gene>
    <name evidence="8" type="ORF">METZ01_LOCUS53054</name>
</gene>
<dbReference type="GO" id="GO:0031071">
    <property type="term" value="F:cysteine desulfurase activity"/>
    <property type="evidence" value="ECO:0007669"/>
    <property type="project" value="UniProtKB-EC"/>
</dbReference>
<dbReference type="InterPro" id="IPR000192">
    <property type="entry name" value="Aminotrans_V_dom"/>
</dbReference>
<reference evidence="8" key="1">
    <citation type="submission" date="2018-05" db="EMBL/GenBank/DDBJ databases">
        <authorList>
            <person name="Lanie J.A."/>
            <person name="Ng W.-L."/>
            <person name="Kazmierczak K.M."/>
            <person name="Andrzejewski T.M."/>
            <person name="Davidsen T.M."/>
            <person name="Wayne K.J."/>
            <person name="Tettelin H."/>
            <person name="Glass J.I."/>
            <person name="Rusch D."/>
            <person name="Podicherti R."/>
            <person name="Tsui H.-C.T."/>
            <person name="Winkler M.E."/>
        </authorList>
    </citation>
    <scope>NUCLEOTIDE SEQUENCE</scope>
</reference>
<evidence type="ECO:0000256" key="3">
    <source>
        <dbReference type="ARBA" id="ARBA00012239"/>
    </source>
</evidence>
<dbReference type="PANTHER" id="PTHR43586">
    <property type="entry name" value="CYSTEINE DESULFURASE"/>
    <property type="match status" value="1"/>
</dbReference>
<dbReference type="InterPro" id="IPR016454">
    <property type="entry name" value="Cysteine_dSase"/>
</dbReference>
<keyword evidence="4" id="KW-0808">Transferase</keyword>
<dbReference type="InterPro" id="IPR015421">
    <property type="entry name" value="PyrdxlP-dep_Trfase_major"/>
</dbReference>
<dbReference type="Pfam" id="PF00266">
    <property type="entry name" value="Aminotran_5"/>
    <property type="match status" value="1"/>
</dbReference>
<dbReference type="PANTHER" id="PTHR43586:SF8">
    <property type="entry name" value="CYSTEINE DESULFURASE 1, CHLOROPLASTIC"/>
    <property type="match status" value="1"/>
</dbReference>
<dbReference type="InterPro" id="IPR015424">
    <property type="entry name" value="PyrdxlP-dep_Trfase"/>
</dbReference>
<feature type="domain" description="Aminotransferase class V" evidence="7">
    <location>
        <begin position="21"/>
        <end position="390"/>
    </location>
</feature>
<dbReference type="Gene3D" id="3.90.1150.10">
    <property type="entry name" value="Aspartate Aminotransferase, domain 1"/>
    <property type="match status" value="1"/>
</dbReference>
<evidence type="ECO:0000259" key="7">
    <source>
        <dbReference type="Pfam" id="PF00266"/>
    </source>
</evidence>
<dbReference type="Gene3D" id="3.40.640.10">
    <property type="entry name" value="Type I PLP-dependent aspartate aminotransferase-like (Major domain)"/>
    <property type="match status" value="1"/>
</dbReference>
<dbReference type="PIRSF" id="PIRSF005572">
    <property type="entry name" value="NifS"/>
    <property type="match status" value="1"/>
</dbReference>
<evidence type="ECO:0000256" key="5">
    <source>
        <dbReference type="ARBA" id="ARBA00022898"/>
    </source>
</evidence>
<dbReference type="SUPFAM" id="SSF53383">
    <property type="entry name" value="PLP-dependent transferases"/>
    <property type="match status" value="1"/>
</dbReference>
<evidence type="ECO:0000256" key="2">
    <source>
        <dbReference type="ARBA" id="ARBA00010447"/>
    </source>
</evidence>
<evidence type="ECO:0000256" key="4">
    <source>
        <dbReference type="ARBA" id="ARBA00022679"/>
    </source>
</evidence>
<sequence length="401" mass="43269">MSFDAESVRSDFPLIVDSNLVYLDNAATTQKPRVVLDALRTYYETYNANVHRAAHNLSDKATEAFERARQILAKRINAERPHEVIWTRGTTEAINLVANCYAQSQLKEGDEVLISEMEHHSNIVPWQIACAQTGASLKAIRVKPDGVLDLDDFAALLGDATRIVAIAHVSNALGTINPIQQITAQAHAYGAQVLVDGAQAAAHLNIDVQALGCDFYAFSGHKVYGPTGIGILYGKESLLDELPPWQAGGEMIEEVRLAATTYQSLPYKFEAGTPNIAGAIGFGTAIEYVDGLDGNLLIAHEKQLLESATAGLNAIEGVHIIGTAPEKGPVVSFLVDGSHPTDIGTLLDQQGVAVRTGHHCAMPLMEAFDIPGTVRASFSLYNRLSDVDRLIETVEKARSFV</sequence>
<keyword evidence="5" id="KW-0663">Pyridoxal phosphate</keyword>
<dbReference type="InterPro" id="IPR015422">
    <property type="entry name" value="PyrdxlP-dep_Trfase_small"/>
</dbReference>
<accession>A0A381S7Y1</accession>
<dbReference type="NCBIfam" id="TIGR01979">
    <property type="entry name" value="sufS"/>
    <property type="match status" value="1"/>
</dbReference>